<dbReference type="Proteomes" id="UP000236547">
    <property type="component" value="Unassembled WGS sequence"/>
</dbReference>
<reference evidence="2 3" key="1">
    <citation type="submission" date="2018-01" db="EMBL/GenBank/DDBJ databases">
        <title>Draft genome sequences of six Vibrio diazotrophicus strains isolated from deep-sea sediments of the Baltic Sea.</title>
        <authorList>
            <person name="Castillo D."/>
            <person name="Vandieken V."/>
            <person name="Chiang O."/>
            <person name="Middelboe M."/>
        </authorList>
    </citation>
    <scope>NUCLEOTIDE SEQUENCE [LARGE SCALE GENOMIC DNA]</scope>
    <source>
        <strain evidence="2 3">65.10M</strain>
    </source>
</reference>
<dbReference type="EMBL" id="POSM01000056">
    <property type="protein sequence ID" value="PNH96304.1"/>
    <property type="molecule type" value="Genomic_DNA"/>
</dbReference>
<organism evidence="2 3">
    <name type="scientific">Vibrio diazotrophicus</name>
    <dbReference type="NCBI Taxonomy" id="685"/>
    <lineage>
        <taxon>Bacteria</taxon>
        <taxon>Pseudomonadati</taxon>
        <taxon>Pseudomonadota</taxon>
        <taxon>Gammaproteobacteria</taxon>
        <taxon>Vibrionales</taxon>
        <taxon>Vibrionaceae</taxon>
        <taxon>Vibrio</taxon>
    </lineage>
</organism>
<accession>A0ABX4W420</accession>
<dbReference type="SMART" id="SM00901">
    <property type="entry name" value="FRG"/>
    <property type="match status" value="1"/>
</dbReference>
<name>A0ABX4W420_VIBDI</name>
<comment type="caution">
    <text evidence="2">The sequence shown here is derived from an EMBL/GenBank/DDBJ whole genome shotgun (WGS) entry which is preliminary data.</text>
</comment>
<evidence type="ECO:0000313" key="2">
    <source>
        <dbReference type="EMBL" id="PNH96304.1"/>
    </source>
</evidence>
<evidence type="ECO:0000313" key="3">
    <source>
        <dbReference type="Proteomes" id="UP000236547"/>
    </source>
</evidence>
<proteinExistence type="predicted"/>
<dbReference type="InterPro" id="IPR014966">
    <property type="entry name" value="FRG-dom"/>
</dbReference>
<gene>
    <name evidence="2" type="ORF">C1O25_21825</name>
</gene>
<protein>
    <submittedName>
        <fullName evidence="2">FRG domain-containing protein</fullName>
    </submittedName>
</protein>
<keyword evidence="3" id="KW-1185">Reference proteome</keyword>
<sequence length="304" mass="35292">MNESKLGSLRTLLRVIEDLHDPEHVIFYRGHGDKVYGLTPSIYRKDEWINNEHKMIQELLIRCPKDFDGKQSSFEKLVKMQHYDLPTRLLDITENPLVALYFACSSKMDSDKDGELIFFKIPKKDIKYFDSDTVSVVSNIAWLKSNFSLPNRFSADSKSFHNEKNEHADVLMHCIRQEKPHFRERVNPKHIQSVVCVKPKLDNQRIIRQDGAFLLFGIEEEKRVSASINPEWVLQPSGNRYIIKAKDKPEINKQLVSLGISKAKLFPEIDMVSQFIKDDLGLQIENYSDESSLILSKPKLSDWL</sequence>
<feature type="domain" description="FRG" evidence="1">
    <location>
        <begin position="22"/>
        <end position="117"/>
    </location>
</feature>
<dbReference type="RefSeq" id="WP_102964090.1">
    <property type="nucleotide sequence ID" value="NZ_POSL01000016.1"/>
</dbReference>
<evidence type="ECO:0000259" key="1">
    <source>
        <dbReference type="SMART" id="SM00901"/>
    </source>
</evidence>
<dbReference type="Pfam" id="PF08867">
    <property type="entry name" value="FRG"/>
    <property type="match status" value="1"/>
</dbReference>